<feature type="coiled-coil region" evidence="1">
    <location>
        <begin position="1447"/>
        <end position="1601"/>
    </location>
</feature>
<dbReference type="Gene3D" id="1.20.5.400">
    <property type="match status" value="1"/>
</dbReference>
<feature type="compositionally biased region" description="Basic and acidic residues" evidence="2">
    <location>
        <begin position="865"/>
        <end position="879"/>
    </location>
</feature>
<protein>
    <submittedName>
        <fullName evidence="3">Uncharacterized protein</fullName>
    </submittedName>
</protein>
<accession>A0A2P6NDM5</accession>
<dbReference type="InParanoid" id="A0A2P6NDM5"/>
<evidence type="ECO:0000256" key="1">
    <source>
        <dbReference type="SAM" id="Coils"/>
    </source>
</evidence>
<evidence type="ECO:0000256" key="2">
    <source>
        <dbReference type="SAM" id="MobiDB-lite"/>
    </source>
</evidence>
<organism evidence="3 4">
    <name type="scientific">Planoprotostelium fungivorum</name>
    <dbReference type="NCBI Taxonomy" id="1890364"/>
    <lineage>
        <taxon>Eukaryota</taxon>
        <taxon>Amoebozoa</taxon>
        <taxon>Evosea</taxon>
        <taxon>Variosea</taxon>
        <taxon>Cavosteliida</taxon>
        <taxon>Cavosteliaceae</taxon>
        <taxon>Planoprotostelium</taxon>
    </lineage>
</organism>
<evidence type="ECO:0000313" key="3">
    <source>
        <dbReference type="EMBL" id="PRP82066.1"/>
    </source>
</evidence>
<keyword evidence="4" id="KW-1185">Reference proteome</keyword>
<gene>
    <name evidence="3" type="ORF">PROFUN_03756</name>
</gene>
<feature type="compositionally biased region" description="Basic and acidic residues" evidence="2">
    <location>
        <begin position="771"/>
        <end position="792"/>
    </location>
</feature>
<feature type="region of interest" description="Disordered" evidence="2">
    <location>
        <begin position="1"/>
        <end position="44"/>
    </location>
</feature>
<reference evidence="3 4" key="1">
    <citation type="journal article" date="2018" name="Genome Biol. Evol.">
        <title>Multiple Roots of Fruiting Body Formation in Amoebozoa.</title>
        <authorList>
            <person name="Hillmann F."/>
            <person name="Forbes G."/>
            <person name="Novohradska S."/>
            <person name="Ferling I."/>
            <person name="Riege K."/>
            <person name="Groth M."/>
            <person name="Westermann M."/>
            <person name="Marz M."/>
            <person name="Spaller T."/>
            <person name="Winckler T."/>
            <person name="Schaap P."/>
            <person name="Glockner G."/>
        </authorList>
    </citation>
    <scope>NUCLEOTIDE SEQUENCE [LARGE SCALE GENOMIC DNA]</scope>
    <source>
        <strain evidence="3 4">Jena</strain>
    </source>
</reference>
<feature type="compositionally biased region" description="Low complexity" evidence="2">
    <location>
        <begin position="25"/>
        <end position="38"/>
    </location>
</feature>
<dbReference type="Proteomes" id="UP000241769">
    <property type="component" value="Unassembled WGS sequence"/>
</dbReference>
<feature type="coiled-coil region" evidence="1">
    <location>
        <begin position="50"/>
        <end position="81"/>
    </location>
</feature>
<feature type="coiled-coil region" evidence="1">
    <location>
        <begin position="1246"/>
        <end position="1273"/>
    </location>
</feature>
<feature type="coiled-coil region" evidence="1">
    <location>
        <begin position="1368"/>
        <end position="1420"/>
    </location>
</feature>
<comment type="caution">
    <text evidence="3">The sequence shown here is derived from an EMBL/GenBank/DDBJ whole genome shotgun (WGS) entry which is preliminary data.</text>
</comment>
<feature type="compositionally biased region" description="Basic and acidic residues" evidence="2">
    <location>
        <begin position="464"/>
        <end position="492"/>
    </location>
</feature>
<feature type="region of interest" description="Disordered" evidence="2">
    <location>
        <begin position="1187"/>
        <end position="1208"/>
    </location>
</feature>
<feature type="region of interest" description="Disordered" evidence="2">
    <location>
        <begin position="461"/>
        <end position="492"/>
    </location>
</feature>
<feature type="region of interest" description="Disordered" evidence="2">
    <location>
        <begin position="753"/>
        <end position="848"/>
    </location>
</feature>
<proteinExistence type="predicted"/>
<sequence length="1805" mass="214210">MMHQGQHYSPQAPHRSNGVDSPSRTTPNNGNGMLNTNNSQFGGLELTDHNQKYIHELESEREEMQQQIKKLLIELEQYRKLSKDSSAPLPSNHQLLLTALLEKEKYIEEQDRRHQDDIKAYQDKVEILQHDTISPQGEGVSMVKSLTTMNRTLRTRVAELERELNKITQSRSEIETTLIRQNSQLMEMDQLRIDKDKLDQKLSDCQLLVEDLQNKMADKSSKLREEQRARQELFNINQTMNNQMLLNNDEKQQLIAELEKKLSDEISTNNQLMKELEEERSKDREEIQSSTHDISITHDIDQRISELEEELQRAREKFDEDLQRAREEFDEQLQRDRDEYEENYLNETIKSSMFEQQVEDLKVMLEEKEREIPEISVESTDNEQVSSLQQQLDIVNQEKEDLLRSLDQMKEMAREEKFRLNEEKKMCEEKSRRMSEEMNEIKSNEESLRREIDRLNQVGQLQRAENERETEMLKRQLEQRREEETKETLDDGEREVVPNDKLRNLRTEREHKMNHLSRSMKEITIHLNNINSPKMTESTGNFSIPTYEDFTELIQQSISTLRELALHEDVEISSKIREDIATAEKNRRTLMKELDGLISSTSNISPQNTELVEENRRLSLEIKQYETLKDKLLREGTNYKEQSERNAAQILRMTHELEERDVQIQEIQREMSDLQLAADRSTTRQESQDGSEGEFDVESLKREVEELTLKNEELIEQFVKATQEAGSLEEDIERLMNERDDLQRDKDQLLQERAQSDGVSRENSEDLQLANERDREEFLREKERLEEERDQLSRQLEQVTNDHRNLRENYDKEREEAEEKIRSLTRELEASRKEMDKRQVEREETERKMEEELQHLREVTANSERGVEVEENLERSAELEDLQRQYDDLQRQYDDLQRQYDDLQRDHDDLQRDHDDLQRSKEELSGELRELASDREATLHDVKRKTEEYKEEREKTEEEKRKLSADIEVLSRHLEEISRQRDAAVVDRDAAIDLNNYLTQEKQGNLDEIHRLKEEISEKEATPVDAENSKILNQVVEEQIENTYALESIVDRLTSGKEEVMPEMTERQTAIYLSLIEVHEELSRQVEDLTRQIEEERCKSSDLNSFIHKIQSEYQSQTEDLDSLRRQNQAMRQELNNRKNVFDDQDKRSSDILSLRQQMDSERQFWENQVEQLKKEETILKKELEEAKKPSFPHAPSHSLPLGSPRTAVHSSIRAENERMRSEIIRLHKVVEDFAISSPHRQSERNAAFVDQMNHLRRENEELSQRVEHLQSRDVLTFEESESILHENETLRDRLMHVHSVAVDLNGTFDGTREDGGIEEEDVSKMENLREGLTSLMGLSELTEASEVVENGGQSTSETQKEITIRQILEMQRQSAQLDEVISQERREWQEHQKKLESDLESARAKLENVQRTYEQQLIDITLEFSRKMEEQKSASQITLDDLLRSLHDSEEKVKETKGLYQQHTRESQETISQLEDSCRRADEKIEDLTRQLQTVEEEKDKIHAEREELATLNQQFSRQIEEERASHDHVKRENERSIDIQSQLNHRIARLQEEVDKEKRETEAAHHLMRRQLDEEGKKLRGVEIELSLVQKQLEETKRESITRVDEVNRSLHIQTTLTTEIHTLRQTIEKMKATNTSVERHNREEKKSLELRAEEVMRTSVKRVEEERKTHELIVDTLNKRLHQMERAMDDEKSSHELTLESLNRRMQTTERHFEEERKSYVYNIDSLKRKILQIEQLLEEERKSWHSKEQSLNRRITIAERRMMDDRKRSEEDTLKFLVAVNRGLTEGRAANAKIIERLRKE</sequence>
<feature type="region of interest" description="Disordered" evidence="2">
    <location>
        <begin position="860"/>
        <end position="879"/>
    </location>
</feature>
<feature type="compositionally biased region" description="Basic and acidic residues" evidence="2">
    <location>
        <begin position="800"/>
        <end position="848"/>
    </location>
</feature>
<feature type="region of interest" description="Disordered" evidence="2">
    <location>
        <begin position="676"/>
        <end position="698"/>
    </location>
</feature>
<dbReference type="SUPFAM" id="SSF46579">
    <property type="entry name" value="Prefoldin"/>
    <property type="match status" value="1"/>
</dbReference>
<keyword evidence="1" id="KW-0175">Coiled coil</keyword>
<feature type="region of interest" description="Disordered" evidence="2">
    <location>
        <begin position="933"/>
        <end position="957"/>
    </location>
</feature>
<feature type="coiled-coil region" evidence="1">
    <location>
        <begin position="1626"/>
        <end position="1747"/>
    </location>
</feature>
<name>A0A2P6NDM5_9EUKA</name>
<evidence type="ECO:0000313" key="4">
    <source>
        <dbReference type="Proteomes" id="UP000241769"/>
    </source>
</evidence>
<dbReference type="EMBL" id="MDYQ01000111">
    <property type="protein sequence ID" value="PRP82066.1"/>
    <property type="molecule type" value="Genomic_DNA"/>
</dbReference>